<dbReference type="PANTHER" id="PTHR11101">
    <property type="entry name" value="PHOSPHATE TRANSPORTER"/>
    <property type="match status" value="1"/>
</dbReference>
<dbReference type="Pfam" id="PF01384">
    <property type="entry name" value="PHO4"/>
    <property type="match status" value="2"/>
</dbReference>
<evidence type="ECO:0000256" key="3">
    <source>
        <dbReference type="ARBA" id="ARBA00022692"/>
    </source>
</evidence>
<evidence type="ECO:0000256" key="4">
    <source>
        <dbReference type="ARBA" id="ARBA00022989"/>
    </source>
</evidence>
<feature type="transmembrane region" description="Helical" evidence="6">
    <location>
        <begin position="38"/>
        <end position="59"/>
    </location>
</feature>
<accession>A0A147KL10</accession>
<dbReference type="GO" id="GO:0016020">
    <property type="term" value="C:membrane"/>
    <property type="evidence" value="ECO:0007669"/>
    <property type="project" value="UniProtKB-SubCell"/>
</dbReference>
<evidence type="ECO:0000256" key="5">
    <source>
        <dbReference type="ARBA" id="ARBA00023136"/>
    </source>
</evidence>
<dbReference type="STRING" id="665004.AC529_03390"/>
<comment type="caution">
    <text evidence="7">The sequence shown here is derived from an EMBL/GenBank/DDBJ whole genome shotgun (WGS) entry which is preliminary data.</text>
</comment>
<feature type="transmembrane region" description="Helical" evidence="6">
    <location>
        <begin position="134"/>
        <end position="160"/>
    </location>
</feature>
<dbReference type="Proteomes" id="UP000074382">
    <property type="component" value="Unassembled WGS sequence"/>
</dbReference>
<keyword evidence="8" id="KW-1185">Reference proteome</keyword>
<dbReference type="OrthoDB" id="9779554at2"/>
<evidence type="ECO:0000256" key="6">
    <source>
        <dbReference type="SAM" id="Phobius"/>
    </source>
</evidence>
<feature type="transmembrane region" description="Helical" evidence="6">
    <location>
        <begin position="105"/>
        <end position="122"/>
    </location>
</feature>
<feature type="transmembrane region" description="Helical" evidence="6">
    <location>
        <begin position="250"/>
        <end position="271"/>
    </location>
</feature>
<dbReference type="PATRIC" id="fig|665004.4.peg.2610"/>
<dbReference type="InterPro" id="IPR001204">
    <property type="entry name" value="Phos_transporter"/>
</dbReference>
<evidence type="ECO:0000313" key="8">
    <source>
        <dbReference type="Proteomes" id="UP000074382"/>
    </source>
</evidence>
<feature type="transmembrane region" description="Helical" evidence="6">
    <location>
        <begin position="308"/>
        <end position="327"/>
    </location>
</feature>
<reference evidence="8" key="1">
    <citation type="journal article" date="2017" name="Acta Aliment.">
        <title>Plant polysaccharide degrading enzyme system of Thermpbifida cellulosilytica TB100 revealed by de novo genome project data.</title>
        <authorList>
            <person name="Toth A."/>
            <person name="Baka E."/>
            <person name="Luzics S."/>
            <person name="Bata-Vidacs I."/>
            <person name="Nagy I."/>
            <person name="Balint B."/>
            <person name="Herceg R."/>
            <person name="Olasz F."/>
            <person name="Wilk T."/>
            <person name="Nagy T."/>
            <person name="Kriszt B."/>
            <person name="Nagy I."/>
            <person name="Kukolya J."/>
        </authorList>
    </citation>
    <scope>NUCLEOTIDE SEQUENCE [LARGE SCALE GENOMIC DNA]</scope>
    <source>
        <strain evidence="8">TB100</strain>
    </source>
</reference>
<dbReference type="GO" id="GO:0035435">
    <property type="term" value="P:phosphate ion transmembrane transport"/>
    <property type="evidence" value="ECO:0007669"/>
    <property type="project" value="TreeGrafter"/>
</dbReference>
<proteinExistence type="predicted"/>
<evidence type="ECO:0000256" key="2">
    <source>
        <dbReference type="ARBA" id="ARBA00022448"/>
    </source>
</evidence>
<evidence type="ECO:0000256" key="1">
    <source>
        <dbReference type="ARBA" id="ARBA00004141"/>
    </source>
</evidence>
<sequence>MLLESALLAVVAAALVFAFTNGLHDAAHTIVTSVASRALTPQVAIALAVLMNLLGAFLGEGVARTIGQDIISPVHGGDGLAVLFAALCGAVVWNVFAWYRGMPSSASHALVGGMVGAALVSSSSVDWRGLATSFLVPMVVAPLLGWLLGYLIMLAILWLFRNTAPRSVNRGFKLAQSVSAATLALGNGLQDAQKTMGIVVLALVTVGHQSDYTVPKWAVACAAVAVSLGTATGGWRIVRTLGRRVSRIDPARGFAAEAAVSLITGFTSLVWHAPISSTHTTTSAIVGAGTARRLAEVRWPVFVDIVKFWLLTVPASGAVAACVYGLLRLTGL</sequence>
<dbReference type="PANTHER" id="PTHR11101:SF80">
    <property type="entry name" value="PHOSPHATE TRANSPORTER"/>
    <property type="match status" value="1"/>
</dbReference>
<organism evidence="7 8">
    <name type="scientific">Thermobifida cellulosilytica TB100</name>
    <dbReference type="NCBI Taxonomy" id="665004"/>
    <lineage>
        <taxon>Bacteria</taxon>
        <taxon>Bacillati</taxon>
        <taxon>Actinomycetota</taxon>
        <taxon>Actinomycetes</taxon>
        <taxon>Streptosporangiales</taxon>
        <taxon>Nocardiopsidaceae</taxon>
        <taxon>Thermobifida</taxon>
    </lineage>
</organism>
<keyword evidence="4 6" id="KW-1133">Transmembrane helix</keyword>
<dbReference type="GO" id="GO:0005315">
    <property type="term" value="F:phosphate transmembrane transporter activity"/>
    <property type="evidence" value="ECO:0007669"/>
    <property type="project" value="InterPro"/>
</dbReference>
<evidence type="ECO:0000313" key="7">
    <source>
        <dbReference type="EMBL" id="KUP98010.1"/>
    </source>
</evidence>
<keyword evidence="2" id="KW-0813">Transport</keyword>
<gene>
    <name evidence="7" type="ORF">AC529_03390</name>
</gene>
<dbReference type="RefSeq" id="WP_068756532.1">
    <property type="nucleotide sequence ID" value="NZ_KQ950182.1"/>
</dbReference>
<dbReference type="EMBL" id="LGEM01000016">
    <property type="protein sequence ID" value="KUP98010.1"/>
    <property type="molecule type" value="Genomic_DNA"/>
</dbReference>
<name>A0A147KL10_THECS</name>
<comment type="subcellular location">
    <subcellularLocation>
        <location evidence="1">Membrane</location>
        <topology evidence="1">Multi-pass membrane protein</topology>
    </subcellularLocation>
</comment>
<keyword evidence="5 6" id="KW-0472">Membrane</keyword>
<dbReference type="AlphaFoldDB" id="A0A147KL10"/>
<feature type="transmembrane region" description="Helical" evidence="6">
    <location>
        <begin position="80"/>
        <end position="99"/>
    </location>
</feature>
<keyword evidence="3 6" id="KW-0812">Transmembrane</keyword>
<protein>
    <submittedName>
        <fullName evidence="7">Inorganic phosphate transporter</fullName>
    </submittedName>
</protein>